<dbReference type="InterPro" id="IPR011322">
    <property type="entry name" value="N-reg_PII-like_a/b"/>
</dbReference>
<proteinExistence type="predicted"/>
<dbReference type="PROSITE" id="PS51343">
    <property type="entry name" value="PII_GLNB_DOM"/>
    <property type="match status" value="1"/>
</dbReference>
<keyword evidence="6" id="KW-1185">Reference proteome</keyword>
<dbReference type="GO" id="GO:0030234">
    <property type="term" value="F:enzyme regulator activity"/>
    <property type="evidence" value="ECO:0007669"/>
    <property type="project" value="InterPro"/>
</dbReference>
<dbReference type="OrthoDB" id="10960at2157"/>
<dbReference type="Proteomes" id="UP000002408">
    <property type="component" value="Chromosome"/>
</dbReference>
<dbReference type="Pfam" id="PF00543">
    <property type="entry name" value="P-II"/>
    <property type="match status" value="1"/>
</dbReference>
<dbReference type="KEGG" id="mbn:Mboo_0437"/>
<evidence type="ECO:0000313" key="6">
    <source>
        <dbReference type="Proteomes" id="UP000002408"/>
    </source>
</evidence>
<dbReference type="GeneID" id="5411870"/>
<dbReference type="HOGENOM" id="CLU_082268_0_1_2"/>
<gene>
    <name evidence="5" type="ordered locus">Mboo_0437</name>
</gene>
<evidence type="ECO:0000256" key="2">
    <source>
        <dbReference type="ARBA" id="ARBA00023015"/>
    </source>
</evidence>
<comment type="function">
    <text evidence="1">Could be involved in the regulation of nitrogen fixation.</text>
</comment>
<dbReference type="GO" id="GO:0005524">
    <property type="term" value="F:ATP binding"/>
    <property type="evidence" value="ECO:0007669"/>
    <property type="project" value="TreeGrafter"/>
</dbReference>
<dbReference type="EMBL" id="CP000780">
    <property type="protein sequence ID" value="ABS54956.1"/>
    <property type="molecule type" value="Genomic_DNA"/>
</dbReference>
<dbReference type="PANTHER" id="PTHR30115">
    <property type="entry name" value="NITROGEN REGULATORY PROTEIN P-II"/>
    <property type="match status" value="1"/>
</dbReference>
<dbReference type="InterPro" id="IPR002187">
    <property type="entry name" value="N-reg_PII"/>
</dbReference>
<dbReference type="GO" id="GO:0005829">
    <property type="term" value="C:cytosol"/>
    <property type="evidence" value="ECO:0007669"/>
    <property type="project" value="TreeGrafter"/>
</dbReference>
<keyword evidence="4" id="KW-0535">Nitrogen fixation</keyword>
<sequence>MKMIWAIIRPEYSQRVIDALEKTGISAMTRMNVTGHGAETELMAGLVNYSEIPKEMLMIVLPDIDVARAVRIISTVAKTWQKENPGHGAVGDGKIFVTYVDDAHTIRTAENKKRSPGLPATTGPPV</sequence>
<dbReference type="InterPro" id="IPR015867">
    <property type="entry name" value="N-reg_PII/ATP_PRibTrfase_C"/>
</dbReference>
<organism evidence="5 6">
    <name type="scientific">Methanoregula boonei (strain DSM 21154 / JCM 14090 / 6A8)</name>
    <dbReference type="NCBI Taxonomy" id="456442"/>
    <lineage>
        <taxon>Archaea</taxon>
        <taxon>Methanobacteriati</taxon>
        <taxon>Methanobacteriota</taxon>
        <taxon>Stenosarchaea group</taxon>
        <taxon>Methanomicrobia</taxon>
        <taxon>Methanomicrobiales</taxon>
        <taxon>Methanoregulaceae</taxon>
        <taxon>Methanoregula</taxon>
    </lineage>
</organism>
<accession>A7I5E5</accession>
<evidence type="ECO:0000256" key="1">
    <source>
        <dbReference type="ARBA" id="ARBA00002440"/>
    </source>
</evidence>
<reference evidence="6" key="1">
    <citation type="journal article" date="2015" name="Microbiology">
        <title>Genome of Methanoregula boonei 6A8 reveals adaptations to oligotrophic peatland environments.</title>
        <authorList>
            <person name="Braeuer S."/>
            <person name="Cadillo-Quiroz H."/>
            <person name="Kyrpides N."/>
            <person name="Woyke T."/>
            <person name="Goodwin L."/>
            <person name="Detter C."/>
            <person name="Podell S."/>
            <person name="Yavitt J.B."/>
            <person name="Zinder S.H."/>
        </authorList>
    </citation>
    <scope>NUCLEOTIDE SEQUENCE [LARGE SCALE GENOMIC DNA]</scope>
    <source>
        <strain evidence="6">DSM 21154 / JCM 14090 / 6A8</strain>
    </source>
</reference>
<dbReference type="STRING" id="456442.Mboo_0437"/>
<dbReference type="RefSeq" id="WP_011991444.1">
    <property type="nucleotide sequence ID" value="NC_009712.1"/>
</dbReference>
<dbReference type="PANTHER" id="PTHR30115:SF13">
    <property type="entry name" value="PII-LIKE PROTEIN GLNBI"/>
    <property type="match status" value="1"/>
</dbReference>
<dbReference type="GO" id="GO:0006808">
    <property type="term" value="P:regulation of nitrogen utilization"/>
    <property type="evidence" value="ECO:0007669"/>
    <property type="project" value="InterPro"/>
</dbReference>
<dbReference type="SMART" id="SM00938">
    <property type="entry name" value="P-II"/>
    <property type="match status" value="1"/>
</dbReference>
<protein>
    <submittedName>
        <fullName evidence="5">Nitrogen regulatory protein P-II</fullName>
    </submittedName>
</protein>
<dbReference type="PRINTS" id="PR00340">
    <property type="entry name" value="PIIGLNB"/>
</dbReference>
<dbReference type="Gene3D" id="3.30.70.120">
    <property type="match status" value="1"/>
</dbReference>
<dbReference type="SUPFAM" id="SSF54913">
    <property type="entry name" value="GlnB-like"/>
    <property type="match status" value="1"/>
</dbReference>
<evidence type="ECO:0000313" key="5">
    <source>
        <dbReference type="EMBL" id="ABS54956.1"/>
    </source>
</evidence>
<name>A7I5E5_METB6</name>
<evidence type="ECO:0000256" key="4">
    <source>
        <dbReference type="ARBA" id="ARBA00023231"/>
    </source>
</evidence>
<keyword evidence="3" id="KW-0804">Transcription</keyword>
<dbReference type="eggNOG" id="arCOG02306">
    <property type="taxonomic scope" value="Archaea"/>
</dbReference>
<dbReference type="AlphaFoldDB" id="A7I5E5"/>
<keyword evidence="2" id="KW-0805">Transcription regulation</keyword>
<evidence type="ECO:0000256" key="3">
    <source>
        <dbReference type="ARBA" id="ARBA00023163"/>
    </source>
</evidence>